<evidence type="ECO:0000259" key="2">
    <source>
        <dbReference type="Pfam" id="PF22738"/>
    </source>
</evidence>
<evidence type="ECO:0000313" key="3">
    <source>
        <dbReference type="EMBL" id="SJZ41012.1"/>
    </source>
</evidence>
<dbReference type="Pfam" id="PF22738">
    <property type="entry name" value="NNH7"/>
    <property type="match status" value="1"/>
</dbReference>
<dbReference type="AlphaFoldDB" id="A0A1T4KF05"/>
<accession>A0A1T4KF05</accession>
<feature type="domain" description="NACHT N-terminal Helical" evidence="2">
    <location>
        <begin position="2"/>
        <end position="208"/>
    </location>
</feature>
<evidence type="ECO:0000313" key="4">
    <source>
        <dbReference type="Proteomes" id="UP000190637"/>
    </source>
</evidence>
<dbReference type="InterPro" id="IPR027417">
    <property type="entry name" value="P-loop_NTPase"/>
</dbReference>
<sequence>MAKKLSYTDALQILGADDPAALDFAGRLIEGGLGLLGVPDLLGVREMVLEHGRDALVRLRGRIDGTSRHDRSERIAAAHQVIVVTAFFEAVGEVLASPGCPLSLADLEITPEEQHGLFSSTLTSWSVRPPIGLRTERIARIYTSRAELLLRFLHGLAAWERLGDGERRTVGELIRTQVPALAERRYWESYHALAADVAEFGVWVAATEHATTRADIDRLAVGLAGLEEMVGRLPSGNSAERHRAELTEIYRRVLRRPLLSSHDVPAGLRLPTMEEAYLAPRGRLGFTSGESRPSSLSWWEGAEVHEDLQPLLVSLLTQPDATDGPLVVLGHPGAGKSKLTEMLAARLPLGAFLPIRVELRAVQADAPIRRQIEEGMAAVLHTDVAWRDLADSAGDALPVVILDGFDELLQATGVNRSDYLERVQEFQRDQSALGRPIAVIVTSRTVVADRVRFPESTPVILLEPFDEGRISRMLDVWSGLNADELLSRGLRPLTLDIVLAHRELAEQPLLLMMLMIYDADGNALRNATAGLSRAGLYQQLLSSFAEREVRKHRPHLDAPGLRRAIDDELRRLEVVAMAMFARRGQTVTAEELGADLAVLFPDSGTHTGDPGLHGRIDDADQVLGRFFFVHEARALQDGGARSVYEFLHATFGEFLVARMVVEALRELVEERRHARRRRYAEPLNDGLLYAITSFAALPGRSAVLEFADDLLQDWFTRLPEERGECRALLVDLFREAPFPSPHRSFSDYAPRRIPITQRQALHSTNLVVLLTLVEEGEIDIAELFPDSRDPWQSWRGMSGLWRGMTAAEWHGTIDAIRVRHLGYLGDRPRSVVQRGRPEPVNVGECIGFELRADVTGPLAVADPYSIVVPYDGVTSKLLRSMALRANGTASRMVLMLLPYLFHAGEDLGTWFVDPIDPDLAWAETYDVLELRLGRPRADAPGRLERYTRLLSSPTLGRVELIVLRQAAEDLALTSDAVPERAALVRVVESFLHDVRSARGITTADVRSAMDALRPFLRHGETADTVLGRVITDAMEPLDAPPSDDVPGRPVAPGRAALYPGGSGGSAS</sequence>
<reference evidence="3 4" key="1">
    <citation type="submission" date="2017-02" db="EMBL/GenBank/DDBJ databases">
        <authorList>
            <person name="Peterson S.W."/>
        </authorList>
    </citation>
    <scope>NUCLEOTIDE SEQUENCE [LARGE SCALE GENOMIC DNA]</scope>
    <source>
        <strain evidence="3 4">DSM 45154</strain>
    </source>
</reference>
<dbReference type="Gene3D" id="3.40.50.300">
    <property type="entry name" value="P-loop containing nucleotide triphosphate hydrolases"/>
    <property type="match status" value="1"/>
</dbReference>
<dbReference type="SUPFAM" id="SSF52540">
    <property type="entry name" value="P-loop containing nucleoside triphosphate hydrolases"/>
    <property type="match status" value="1"/>
</dbReference>
<dbReference type="STRING" id="1122192.SAMN02745673_00344"/>
<dbReference type="Proteomes" id="UP000190637">
    <property type="component" value="Unassembled WGS sequence"/>
</dbReference>
<gene>
    <name evidence="3" type="ORF">SAMN02745673_00344</name>
</gene>
<dbReference type="RefSeq" id="WP_078759759.1">
    <property type="nucleotide sequence ID" value="NZ_FUWS01000001.1"/>
</dbReference>
<organism evidence="3 4">
    <name type="scientific">Marinactinospora thermotolerans DSM 45154</name>
    <dbReference type="NCBI Taxonomy" id="1122192"/>
    <lineage>
        <taxon>Bacteria</taxon>
        <taxon>Bacillati</taxon>
        <taxon>Actinomycetota</taxon>
        <taxon>Actinomycetes</taxon>
        <taxon>Streptosporangiales</taxon>
        <taxon>Nocardiopsidaceae</taxon>
        <taxon>Marinactinospora</taxon>
    </lineage>
</organism>
<keyword evidence="4" id="KW-1185">Reference proteome</keyword>
<dbReference type="InterPro" id="IPR054567">
    <property type="entry name" value="NNH7"/>
</dbReference>
<evidence type="ECO:0000256" key="1">
    <source>
        <dbReference type="SAM" id="MobiDB-lite"/>
    </source>
</evidence>
<dbReference type="EMBL" id="FUWS01000001">
    <property type="protein sequence ID" value="SJZ41012.1"/>
    <property type="molecule type" value="Genomic_DNA"/>
</dbReference>
<proteinExistence type="predicted"/>
<feature type="region of interest" description="Disordered" evidence="1">
    <location>
        <begin position="1034"/>
        <end position="1067"/>
    </location>
</feature>
<protein>
    <recommendedName>
        <fullName evidence="2">NACHT N-terminal Helical domain-containing protein</fullName>
    </recommendedName>
</protein>
<dbReference type="OrthoDB" id="419933at2"/>
<name>A0A1T4KF05_9ACTN</name>